<gene>
    <name evidence="1" type="ORF">SAMN05443507_1144</name>
</gene>
<dbReference type="RefSeq" id="WP_072874277.1">
    <property type="nucleotide sequence ID" value="NZ_FRAF01000014.1"/>
</dbReference>
<organism evidence="1 2">
    <name type="scientific">Alicyclobacillus tolerans</name>
    <dbReference type="NCBI Taxonomy" id="90970"/>
    <lineage>
        <taxon>Bacteria</taxon>
        <taxon>Bacillati</taxon>
        <taxon>Bacillota</taxon>
        <taxon>Bacilli</taxon>
        <taxon>Bacillales</taxon>
        <taxon>Alicyclobacillaceae</taxon>
        <taxon>Alicyclobacillus</taxon>
    </lineage>
</organism>
<evidence type="ECO:0008006" key="3">
    <source>
        <dbReference type="Google" id="ProtNLM"/>
    </source>
</evidence>
<dbReference type="OrthoDB" id="2376546at2"/>
<reference evidence="2" key="1">
    <citation type="submission" date="2016-11" db="EMBL/GenBank/DDBJ databases">
        <authorList>
            <person name="Varghese N."/>
            <person name="Submissions S."/>
        </authorList>
    </citation>
    <scope>NUCLEOTIDE SEQUENCE [LARGE SCALE GENOMIC DNA]</scope>
    <source>
        <strain evidence="2">USBA-503</strain>
    </source>
</reference>
<protein>
    <recommendedName>
        <fullName evidence="3">Spore germination protein gerPA/gerPF</fullName>
    </recommendedName>
</protein>
<dbReference type="Proteomes" id="UP000184016">
    <property type="component" value="Unassembled WGS sequence"/>
</dbReference>
<evidence type="ECO:0000313" key="2">
    <source>
        <dbReference type="Proteomes" id="UP000184016"/>
    </source>
</evidence>
<sequence>MPVFVMIGNINSSTPQQNANGILVGEFNFSGWDANMKYNAAYAGNYGVFNFSNGLYNMLNDGFEGIDGVINDQDFKPDMGGNM</sequence>
<dbReference type="AlphaFoldDB" id="A0A1M6SJQ6"/>
<evidence type="ECO:0000313" key="1">
    <source>
        <dbReference type="EMBL" id="SHK44923.1"/>
    </source>
</evidence>
<keyword evidence="2" id="KW-1185">Reference proteome</keyword>
<name>A0A1M6SJQ6_9BACL</name>
<accession>A0A1M6SJQ6</accession>
<dbReference type="EMBL" id="FRAF01000014">
    <property type="protein sequence ID" value="SHK44923.1"/>
    <property type="molecule type" value="Genomic_DNA"/>
</dbReference>
<dbReference type="STRING" id="1830138.SAMN05443507_1144"/>
<proteinExistence type="predicted"/>